<sequence length="933" mass="98642">MKLSFFTTVLTIFLTSIVAIPSMFLVAPQKAYAQFYGQPSYEFNPVVTTGAVKTSFSSTLTAISNALIKVNTFTSAVADNAMWVNSYVLQPLAYALSGRLMKSITASTIKFVNGISNGTGRSQFVTDYQTSMQMVGDTQALSFFAQFMDNSTSPFASSVTNALRDNYLRNTSRAGFFSSNRNTLPKDIGPFLDGNWSHGGAAAWFALTTQEPNNPYLLYQNSLNRMSSSVVDKQVTRMNELVSGQGFMSWCGGSDPNAYVSLPASDNAGNADYPCTMGADCQSGVCMSGNVEIGKSCTNNNECSKGLTCSANSNKACSNTGSGKCTNKYTSSVAASSGDPCTNADGTAGTIRTPGSVIGDSLKKALGGTQDKLAQMGQMGEEINGILEDVTTVADVANFAQFILGGGAGSAGGILGSGKPSSVNSVSRLAAFSNSNYLGVSESDLSSGIAKTLISNVDMSTRVAQYETAWNAIRSAANTAKTSVMALSTYCDAQGIIAQKPKTVESNGMTGIFSGGPVPIKLIAQSETASTTLKNEILPVIDQAAQASKNIADAKVMVAKVKALKDAIDKANGVLAAYPKADELQAFKNTETGAALVQKLATYTQEYNADMQTLQTMPPTDQDVAEAQQNAKSLTVPVPTFFVSVVQQMLAQQQAAASASATADPYGSLAISGDSITAKMNLINKNAKALKSTCDAQFAFVTDALVDANNRIKQYTSAWNIIRTAATSANTKVTALQNQCLVEKAKMQTRVVVGLGNNDGLEESNIQTINTKRVETNKYTYNNVMLFIKFSTKMADLAVTAIGNEILPVLDQADAATATIAAASTMVADIGARLNYEGTDAYKADVLTLQKMSPTTQDVDNAQQDSLYRNPPLNAQANPDNPLSLSDDSSLPTPSLVDKMVLFGANADYIKNKQAACNTLHMESTMSEWNGLK</sequence>
<comment type="caution">
    <text evidence="2">The sequence shown here is derived from an EMBL/GenBank/DDBJ whole genome shotgun (WGS) entry which is preliminary data.</text>
</comment>
<dbReference type="EMBL" id="MFMU01000014">
    <property type="protein sequence ID" value="OGG92975.1"/>
    <property type="molecule type" value="Genomic_DNA"/>
</dbReference>
<dbReference type="Proteomes" id="UP000176867">
    <property type="component" value="Unassembled WGS sequence"/>
</dbReference>
<reference evidence="2 3" key="1">
    <citation type="journal article" date="2016" name="Nat. Commun.">
        <title>Thousands of microbial genomes shed light on interconnected biogeochemical processes in an aquifer system.</title>
        <authorList>
            <person name="Anantharaman K."/>
            <person name="Brown C.T."/>
            <person name="Hug L.A."/>
            <person name="Sharon I."/>
            <person name="Castelle C.J."/>
            <person name="Probst A.J."/>
            <person name="Thomas B.C."/>
            <person name="Singh A."/>
            <person name="Wilkins M.J."/>
            <person name="Karaoz U."/>
            <person name="Brodie E.L."/>
            <person name="Williams K.H."/>
            <person name="Hubbard S.S."/>
            <person name="Banfield J.F."/>
        </authorList>
    </citation>
    <scope>NUCLEOTIDE SEQUENCE [LARGE SCALE GENOMIC DNA]</scope>
</reference>
<protein>
    <submittedName>
        <fullName evidence="2">Uncharacterized protein</fullName>
    </submittedName>
</protein>
<organism evidence="2 3">
    <name type="scientific">Candidatus Kaiserbacteria bacterium RIFOXYD1_FULL_47_14</name>
    <dbReference type="NCBI Taxonomy" id="1798533"/>
    <lineage>
        <taxon>Bacteria</taxon>
        <taxon>Candidatus Kaiseribacteriota</taxon>
    </lineage>
</organism>
<name>A0A1F6G4D3_9BACT</name>
<dbReference type="AlphaFoldDB" id="A0A1F6G4D3"/>
<feature type="compositionally biased region" description="Low complexity" evidence="1">
    <location>
        <begin position="879"/>
        <end position="890"/>
    </location>
</feature>
<evidence type="ECO:0000256" key="1">
    <source>
        <dbReference type="SAM" id="MobiDB-lite"/>
    </source>
</evidence>
<feature type="compositionally biased region" description="Polar residues" evidence="1">
    <location>
        <begin position="865"/>
        <end position="878"/>
    </location>
</feature>
<gene>
    <name evidence="2" type="ORF">A2609_01940</name>
</gene>
<evidence type="ECO:0000313" key="3">
    <source>
        <dbReference type="Proteomes" id="UP000176867"/>
    </source>
</evidence>
<accession>A0A1F6G4D3</accession>
<feature type="region of interest" description="Disordered" evidence="1">
    <location>
        <begin position="865"/>
        <end position="890"/>
    </location>
</feature>
<dbReference type="STRING" id="1798533.A2609_01940"/>
<evidence type="ECO:0000313" key="2">
    <source>
        <dbReference type="EMBL" id="OGG92975.1"/>
    </source>
</evidence>
<proteinExistence type="predicted"/>